<accession>A0A9N9NB04</accession>
<feature type="region of interest" description="Disordered" evidence="1">
    <location>
        <begin position="1"/>
        <end position="50"/>
    </location>
</feature>
<evidence type="ECO:0000313" key="2">
    <source>
        <dbReference type="EMBL" id="CAG8718560.1"/>
    </source>
</evidence>
<gene>
    <name evidence="2" type="ORF">AMORRO_LOCUS13186</name>
</gene>
<feature type="compositionally biased region" description="Polar residues" evidence="1">
    <location>
        <begin position="19"/>
        <end position="31"/>
    </location>
</feature>
<dbReference type="AlphaFoldDB" id="A0A9N9NB04"/>
<protein>
    <submittedName>
        <fullName evidence="2">9602_t:CDS:1</fullName>
    </submittedName>
</protein>
<evidence type="ECO:0000256" key="1">
    <source>
        <dbReference type="SAM" id="MobiDB-lite"/>
    </source>
</evidence>
<feature type="non-terminal residue" evidence="2">
    <location>
        <position position="50"/>
    </location>
</feature>
<feature type="compositionally biased region" description="Polar residues" evidence="1">
    <location>
        <begin position="40"/>
        <end position="50"/>
    </location>
</feature>
<proteinExistence type="predicted"/>
<organism evidence="2 3">
    <name type="scientific">Acaulospora morrowiae</name>
    <dbReference type="NCBI Taxonomy" id="94023"/>
    <lineage>
        <taxon>Eukaryota</taxon>
        <taxon>Fungi</taxon>
        <taxon>Fungi incertae sedis</taxon>
        <taxon>Mucoromycota</taxon>
        <taxon>Glomeromycotina</taxon>
        <taxon>Glomeromycetes</taxon>
        <taxon>Diversisporales</taxon>
        <taxon>Acaulosporaceae</taxon>
        <taxon>Acaulospora</taxon>
    </lineage>
</organism>
<dbReference type="EMBL" id="CAJVPV010021636">
    <property type="protein sequence ID" value="CAG8718560.1"/>
    <property type="molecule type" value="Genomic_DNA"/>
</dbReference>
<comment type="caution">
    <text evidence="2">The sequence shown here is derived from an EMBL/GenBank/DDBJ whole genome shotgun (WGS) entry which is preliminary data.</text>
</comment>
<keyword evidence="3" id="KW-1185">Reference proteome</keyword>
<feature type="non-terminal residue" evidence="2">
    <location>
        <position position="1"/>
    </location>
</feature>
<sequence>MSVTDHSLPQPPLYPSAAQEGNSDNPFTTRRQINEEQNGRPGNSSEQEEI</sequence>
<name>A0A9N9NB04_9GLOM</name>
<dbReference type="Proteomes" id="UP000789342">
    <property type="component" value="Unassembled WGS sequence"/>
</dbReference>
<evidence type="ECO:0000313" key="3">
    <source>
        <dbReference type="Proteomes" id="UP000789342"/>
    </source>
</evidence>
<reference evidence="2" key="1">
    <citation type="submission" date="2021-06" db="EMBL/GenBank/DDBJ databases">
        <authorList>
            <person name="Kallberg Y."/>
            <person name="Tangrot J."/>
            <person name="Rosling A."/>
        </authorList>
    </citation>
    <scope>NUCLEOTIDE SEQUENCE</scope>
    <source>
        <strain evidence="2">CL551</strain>
    </source>
</reference>